<evidence type="ECO:0000313" key="4">
    <source>
        <dbReference type="EMBL" id="OOS22498.1"/>
    </source>
</evidence>
<feature type="domain" description="RNA 2-O ribose methyltransferase substrate binding" evidence="3">
    <location>
        <begin position="6"/>
        <end position="83"/>
    </location>
</feature>
<sequence length="277" mass="29823">MAKPVYFYGIHAIMALLTHRPTDALSLFVQSGKPDDKSVNDIIQLAHTFGVSVQTAQKSSLTDLCGSPQHQGVVLHARPLTYAPEHDLAHHSKQENCLFLVLDQITDAHNLGACLRTAVAMGVTAVICPKNHTAPLTPTVAKVSVGAAELIPVIAVTNLARCLNELKNAGVFVYGTALNSSAQAVDTPDYRQKIAIVMGSEADGMRRLTADSCDQVVYIPMASIPMAHDKDAPNGQSPTHQIKKPKIESLNISVATGMILYEVSRQRRLTKLTKTNA</sequence>
<protein>
    <submittedName>
        <fullName evidence="4">23S rRNA (Guanosine(2251)-2'-O)-methyltransferase RlmB</fullName>
    </submittedName>
</protein>
<dbReference type="PANTHER" id="PTHR46429:SF1">
    <property type="entry name" value="23S RRNA (GUANOSINE-2'-O-)-METHYLTRANSFERASE RLMB"/>
    <property type="match status" value="1"/>
</dbReference>
<evidence type="ECO:0000256" key="2">
    <source>
        <dbReference type="ARBA" id="ARBA00022679"/>
    </source>
</evidence>
<dbReference type="Pfam" id="PF00588">
    <property type="entry name" value="SpoU_methylase"/>
    <property type="match status" value="1"/>
</dbReference>
<keyword evidence="2 4" id="KW-0808">Transferase</keyword>
<dbReference type="Pfam" id="PF08032">
    <property type="entry name" value="SpoU_sub_bind"/>
    <property type="match status" value="1"/>
</dbReference>
<comment type="caution">
    <text evidence="4">The sequence shown here is derived from an EMBL/GenBank/DDBJ whole genome shotgun (WGS) entry which is preliminary data.</text>
</comment>
<dbReference type="CDD" id="cd18103">
    <property type="entry name" value="SpoU-like_RlmB"/>
    <property type="match status" value="1"/>
</dbReference>
<dbReference type="GO" id="GO:0008173">
    <property type="term" value="F:RNA methyltransferase activity"/>
    <property type="evidence" value="ECO:0007669"/>
    <property type="project" value="InterPro"/>
</dbReference>
<dbReference type="InterPro" id="IPR004441">
    <property type="entry name" value="rRNA_MeTrfase_TrmH"/>
</dbReference>
<evidence type="ECO:0000259" key="3">
    <source>
        <dbReference type="SMART" id="SM00967"/>
    </source>
</evidence>
<dbReference type="SUPFAM" id="SSF55315">
    <property type="entry name" value="L30e-like"/>
    <property type="match status" value="1"/>
</dbReference>
<dbReference type="Proteomes" id="UP000191094">
    <property type="component" value="Unassembled WGS sequence"/>
</dbReference>
<dbReference type="OrthoDB" id="9785673at2"/>
<dbReference type="SUPFAM" id="SSF75217">
    <property type="entry name" value="alpha/beta knot"/>
    <property type="match status" value="1"/>
</dbReference>
<dbReference type="GO" id="GO:0006396">
    <property type="term" value="P:RNA processing"/>
    <property type="evidence" value="ECO:0007669"/>
    <property type="project" value="InterPro"/>
</dbReference>
<dbReference type="RefSeq" id="WP_078306347.1">
    <property type="nucleotide sequence ID" value="NZ_CP147511.1"/>
</dbReference>
<evidence type="ECO:0000256" key="1">
    <source>
        <dbReference type="ARBA" id="ARBA00022603"/>
    </source>
</evidence>
<dbReference type="GO" id="GO:0032259">
    <property type="term" value="P:methylation"/>
    <property type="evidence" value="ECO:0007669"/>
    <property type="project" value="UniProtKB-KW"/>
</dbReference>
<dbReference type="InterPro" id="IPR029064">
    <property type="entry name" value="Ribosomal_eL30-like_sf"/>
</dbReference>
<dbReference type="GO" id="GO:0003723">
    <property type="term" value="F:RNA binding"/>
    <property type="evidence" value="ECO:0007669"/>
    <property type="project" value="InterPro"/>
</dbReference>
<organism evidence="4 5">
    <name type="scientific">Lwoffella lincolnii</name>
    <dbReference type="NCBI Taxonomy" id="90241"/>
    <lineage>
        <taxon>Bacteria</taxon>
        <taxon>Pseudomonadati</taxon>
        <taxon>Pseudomonadota</taxon>
        <taxon>Gammaproteobacteria</taxon>
        <taxon>Moraxellales</taxon>
        <taxon>Moraxellaceae</taxon>
        <taxon>Lwoffella</taxon>
    </lineage>
</organism>
<evidence type="ECO:0000313" key="5">
    <source>
        <dbReference type="Proteomes" id="UP000191094"/>
    </source>
</evidence>
<gene>
    <name evidence="4" type="ORF">B0682_01505</name>
</gene>
<dbReference type="PANTHER" id="PTHR46429">
    <property type="entry name" value="23S RRNA (GUANOSINE-2'-O-)-METHYLTRANSFERASE RLMB"/>
    <property type="match status" value="1"/>
</dbReference>
<keyword evidence="5" id="KW-1185">Reference proteome</keyword>
<dbReference type="InterPro" id="IPR001537">
    <property type="entry name" value="SpoU_MeTrfase"/>
</dbReference>
<accession>A0A1T0CJF9</accession>
<name>A0A1T0CJF9_9GAMM</name>
<dbReference type="Gene3D" id="3.40.1280.10">
    <property type="match status" value="1"/>
</dbReference>
<dbReference type="InterPro" id="IPR013123">
    <property type="entry name" value="SpoU_subst-bd"/>
</dbReference>
<keyword evidence="1 4" id="KW-0489">Methyltransferase</keyword>
<dbReference type="SMART" id="SM00967">
    <property type="entry name" value="SpoU_sub_bind"/>
    <property type="match status" value="1"/>
</dbReference>
<dbReference type="AlphaFoldDB" id="A0A1T0CJF9"/>
<dbReference type="GO" id="GO:0005829">
    <property type="term" value="C:cytosol"/>
    <property type="evidence" value="ECO:0007669"/>
    <property type="project" value="TreeGrafter"/>
</dbReference>
<dbReference type="Gene3D" id="3.30.1330.30">
    <property type="match status" value="1"/>
</dbReference>
<dbReference type="InterPro" id="IPR029026">
    <property type="entry name" value="tRNA_m1G_MTases_N"/>
</dbReference>
<dbReference type="STRING" id="90241.B0682_01505"/>
<dbReference type="InterPro" id="IPR029028">
    <property type="entry name" value="Alpha/beta_knot_MTases"/>
</dbReference>
<dbReference type="EMBL" id="MUYT01000002">
    <property type="protein sequence ID" value="OOS22498.1"/>
    <property type="molecule type" value="Genomic_DNA"/>
</dbReference>
<dbReference type="NCBIfam" id="TIGR00186">
    <property type="entry name" value="rRNA_methyl_3"/>
    <property type="match status" value="1"/>
</dbReference>
<proteinExistence type="predicted"/>
<reference evidence="4 5" key="1">
    <citation type="submission" date="2017-02" db="EMBL/GenBank/DDBJ databases">
        <title>Draft genome sequence of Moraxella lincolnii CCUG 9405T type strain.</title>
        <authorList>
            <person name="Salva-Serra F."/>
            <person name="Engstrom-Jakobsson H."/>
            <person name="Thorell K."/>
            <person name="Jaen-Luchoro D."/>
            <person name="Gonzales-Siles L."/>
            <person name="Karlsson R."/>
            <person name="Yazdan S."/>
            <person name="Boulund F."/>
            <person name="Johnning A."/>
            <person name="Engstrand L."/>
            <person name="Kristiansson E."/>
            <person name="Moore E."/>
        </authorList>
    </citation>
    <scope>NUCLEOTIDE SEQUENCE [LARGE SCALE GENOMIC DNA]</scope>
    <source>
        <strain evidence="4 5">CCUG 9405</strain>
    </source>
</reference>